<dbReference type="Pfam" id="PF23666">
    <property type="entry name" value="Rcc01698_C"/>
    <property type="match status" value="1"/>
</dbReference>
<dbReference type="EMBL" id="FWFZ01000011">
    <property type="protein sequence ID" value="SLN54449.1"/>
    <property type="molecule type" value="Genomic_DNA"/>
</dbReference>
<feature type="domain" description="Tip attachment protein J" evidence="2">
    <location>
        <begin position="799"/>
        <end position="961"/>
    </location>
</feature>
<evidence type="ECO:0000313" key="5">
    <source>
        <dbReference type="Proteomes" id="UP000193900"/>
    </source>
</evidence>
<gene>
    <name evidence="4" type="ORF">ROA7023_02437</name>
</gene>
<dbReference type="InterPro" id="IPR017853">
    <property type="entry name" value="GH"/>
</dbReference>
<dbReference type="CDD" id="cd19607">
    <property type="entry name" value="GTA_TIM-barrel-like"/>
    <property type="match status" value="1"/>
</dbReference>
<dbReference type="RefSeq" id="WP_085879282.1">
    <property type="nucleotide sequence ID" value="NZ_FWFZ01000011.1"/>
</dbReference>
<sequence length="1306" mass="140829">MATIVLGAAGMAMGGAVGGSVLGLSSAVIGRAAGATLGRVIDERLLGQGSDPVETGRVDRLRLTGASEGAPVGRAYGQARVGGQVIWASQFLESSETSGGGKGRPSQHEVTEYSYSVSLAVAVCEGQITRIGRVWADGQEVPVHQLNMRVYKGGEAQLPDPKIEAVEGAGNAPAYRGIAYVVFEDLPLGQFGNRVPSFSFEVSRPAEPGDLGADGVTPPDMARAIRGVALMPGSGEYALATTPVSTTAGYGRTKLANVNTDSGVADAVSGLDALEAELPNCGSVSLIVSWFGDDLRAGDCTLRPKVEHKDADGDMPWQVTGLDRDSALRVPYLNGSPVYGGTPTDQSVIQIIADMGARGQDVVFYPFILMDQLSGNTLTDPWTGQTGQANLPWRGRITTALAPGVAGSPDGTAAAEAEVAAFFGTAQPGDFSQTATGVDYSGPNEWSYRRFILHYAHLCAAAGGVDAFCIGSEMRGLTQIRGAGGSYPAVAALVQLARDVRQILGAATRIGYAADWSEYHGHQPVGTADKHFHLDPLWADDDIDFIGIDNYMPLSDWRDGDDHADAHWGSIYNLDYLRSQVEGGEGYDWYYASDEDRDAQIRTPIEDFYGEEFLWRYKDIRGWWSNYHHNRVNGQRAAAPTAWEPGLKPIWFTEFGCAAIDKGTNQPNKFLDPKSSESFLPYYSRGWRDEYMQMQYLRAFIAHWSDPAHNPVSVLTGKRMLDMDKAHVWSWDARPFPAFPARADIWSDGDNWTKGHWITGRTASRPLDDVVEELCAEAGLRAVDTSELYGLVRGYTLDSVTTIRSALQPLMLAYGFDAIERDGQVIFRTRTARLDGVVPPDGLALSDDQDEDARRTRAAEAEIAGRVRLGFVAAGGRYEAGSVEVVHPHDGSRGATRNEMPLSLYRGEAQDIVERWLAEARVSRDSASFALPPSRPEIGAGDVVQLDDGEGLGIYRIDRVETGLQRQVEATRIDRSAYAPRDTGSDPLTVIPARAPVPVEALFLDLPLLSGDELPHAPRFAPVSDPWPGPVALYQSATDSNYALAMVRDTPASVGITETVLEAAPAGRWDRGPALRVSMVQGALASVTEEALLAGANLAAIGDGSPDGWEVFQFAEAELVGPGQYALRLRLRGQAGSDGVMPPSWPAGSRFVVINGRVPQVPLTANTRGTLRHFRFGPSDRTPDHPSFRAATHAFAGNGLRPYPVCHFSARTTAGDVAMGWIRRTRIDGDGWEGFEVPLGEAQERYRVRIREGGTLRREIITSAPELTYTAAQRAADGTGTSFTAEIAQISDRFGPGPGRSWQVEV</sequence>
<keyword evidence="5" id="KW-1185">Reference proteome</keyword>
<dbReference type="SUPFAM" id="SSF51445">
    <property type="entry name" value="(Trans)glycosidases"/>
    <property type="match status" value="1"/>
</dbReference>
<dbReference type="InterPro" id="IPR056490">
    <property type="entry name" value="Rcc01698_C"/>
</dbReference>
<dbReference type="InterPro" id="IPR025195">
    <property type="entry name" value="GTA_TIM_dom"/>
</dbReference>
<evidence type="ECO:0000313" key="4">
    <source>
        <dbReference type="EMBL" id="SLN54449.1"/>
    </source>
</evidence>
<dbReference type="Pfam" id="PF13547">
    <property type="entry name" value="GTA_TIM"/>
    <property type="match status" value="1"/>
</dbReference>
<dbReference type="Pfam" id="PF13550">
    <property type="entry name" value="Phage-tail_3"/>
    <property type="match status" value="1"/>
</dbReference>
<organism evidence="4 5">
    <name type="scientific">Roseisalinus antarcticus</name>
    <dbReference type="NCBI Taxonomy" id="254357"/>
    <lineage>
        <taxon>Bacteria</taxon>
        <taxon>Pseudomonadati</taxon>
        <taxon>Pseudomonadota</taxon>
        <taxon>Alphaproteobacteria</taxon>
        <taxon>Rhodobacterales</taxon>
        <taxon>Roseobacteraceae</taxon>
        <taxon>Roseisalinus</taxon>
    </lineage>
</organism>
<evidence type="ECO:0000259" key="2">
    <source>
        <dbReference type="Pfam" id="PF13550"/>
    </source>
</evidence>
<evidence type="ECO:0008006" key="6">
    <source>
        <dbReference type="Google" id="ProtNLM"/>
    </source>
</evidence>
<dbReference type="OrthoDB" id="8445115at2"/>
<dbReference type="Gene3D" id="3.20.20.80">
    <property type="entry name" value="Glycosidases"/>
    <property type="match status" value="1"/>
</dbReference>
<dbReference type="Proteomes" id="UP000193900">
    <property type="component" value="Unassembled WGS sequence"/>
</dbReference>
<proteinExistence type="predicted"/>
<evidence type="ECO:0000259" key="1">
    <source>
        <dbReference type="Pfam" id="PF13547"/>
    </source>
</evidence>
<accession>A0A1Y5T2J9</accession>
<protein>
    <recommendedName>
        <fullName evidence="6">Host specificity protein</fullName>
    </recommendedName>
</protein>
<name>A0A1Y5T2J9_9RHOB</name>
<evidence type="ECO:0000259" key="3">
    <source>
        <dbReference type="Pfam" id="PF23666"/>
    </source>
</evidence>
<feature type="domain" description="Rcc01698-like C-terminal" evidence="3">
    <location>
        <begin position="1052"/>
        <end position="1152"/>
    </location>
</feature>
<feature type="domain" description="GTA TIM-barrel-like" evidence="1">
    <location>
        <begin position="446"/>
        <end position="740"/>
    </location>
</feature>
<dbReference type="InterPro" id="IPR032876">
    <property type="entry name" value="J_dom"/>
</dbReference>
<reference evidence="4 5" key="1">
    <citation type="submission" date="2017-03" db="EMBL/GenBank/DDBJ databases">
        <authorList>
            <person name="Afonso C.L."/>
            <person name="Miller P.J."/>
            <person name="Scott M.A."/>
            <person name="Spackman E."/>
            <person name="Goraichik I."/>
            <person name="Dimitrov K.M."/>
            <person name="Suarez D.L."/>
            <person name="Swayne D.E."/>
        </authorList>
    </citation>
    <scope>NUCLEOTIDE SEQUENCE [LARGE SCALE GENOMIC DNA]</scope>
    <source>
        <strain evidence="4 5">CECT 7023</strain>
    </source>
</reference>